<dbReference type="Pfam" id="PF07862">
    <property type="entry name" value="Nif11"/>
    <property type="match status" value="1"/>
</dbReference>
<feature type="domain" description="Nif11" evidence="1">
    <location>
        <begin position="16"/>
        <end position="50"/>
    </location>
</feature>
<protein>
    <recommendedName>
        <fullName evidence="1">Nif11 domain-containing protein</fullName>
    </recommendedName>
</protein>
<dbReference type="RefSeq" id="WP_253780706.1">
    <property type="nucleotide sequence ID" value="NZ_BAAAVE010000014.1"/>
</dbReference>
<gene>
    <name evidence="2" type="ORF">HD595_008965</name>
</gene>
<keyword evidence="3" id="KW-1185">Reference proteome</keyword>
<dbReference type="Proteomes" id="UP001320766">
    <property type="component" value="Unassembled WGS sequence"/>
</dbReference>
<evidence type="ECO:0000313" key="2">
    <source>
        <dbReference type="EMBL" id="MCP2352843.1"/>
    </source>
</evidence>
<organism evidence="2 3">
    <name type="scientific">Nonomuraea roseoviolacea subsp. carminata</name>
    <dbReference type="NCBI Taxonomy" id="160689"/>
    <lineage>
        <taxon>Bacteria</taxon>
        <taxon>Bacillati</taxon>
        <taxon>Actinomycetota</taxon>
        <taxon>Actinomycetes</taxon>
        <taxon>Streptosporangiales</taxon>
        <taxon>Streptosporangiaceae</taxon>
        <taxon>Nonomuraea</taxon>
    </lineage>
</organism>
<name>A0ABT1KFP5_9ACTN</name>
<evidence type="ECO:0000259" key="1">
    <source>
        <dbReference type="Pfam" id="PF07862"/>
    </source>
</evidence>
<comment type="caution">
    <text evidence="2">The sequence shown here is derived from an EMBL/GenBank/DDBJ whole genome shotgun (WGS) entry which is preliminary data.</text>
</comment>
<accession>A0ABT1KFP5</accession>
<dbReference type="EMBL" id="JAMZEC010000001">
    <property type="protein sequence ID" value="MCP2352843.1"/>
    <property type="molecule type" value="Genomic_DNA"/>
</dbReference>
<reference evidence="2 3" key="1">
    <citation type="submission" date="2022-06" db="EMBL/GenBank/DDBJ databases">
        <title>Sequencing the genomes of 1000 actinobacteria strains.</title>
        <authorList>
            <person name="Klenk H.-P."/>
        </authorList>
    </citation>
    <scope>NUCLEOTIDE SEQUENCE [LARGE SCALE GENOMIC DNA]</scope>
    <source>
        <strain evidence="2 3">DSM 44170</strain>
    </source>
</reference>
<dbReference type="InterPro" id="IPR012903">
    <property type="entry name" value="Nif11"/>
</dbReference>
<evidence type="ECO:0000313" key="3">
    <source>
        <dbReference type="Proteomes" id="UP001320766"/>
    </source>
</evidence>
<sequence length="87" mass="10106">MASRDDAVDRVRTALNFIDQCLESPERQAKLDRLQTFEEVRRYAAEEGFELEHTAFAEAMKIAVDQSLERSGIPEWIRHRVHAPVHD</sequence>
<proteinExistence type="predicted"/>